<dbReference type="RefSeq" id="WP_378318706.1">
    <property type="nucleotide sequence ID" value="NZ_JBHUHY010000002.1"/>
</dbReference>
<dbReference type="Gene3D" id="2.60.40.740">
    <property type="match status" value="2"/>
</dbReference>
<accession>A0ABW5ASM7</accession>
<evidence type="ECO:0000313" key="4">
    <source>
        <dbReference type="EMBL" id="MFD2185731.1"/>
    </source>
</evidence>
<feature type="signal peptide" evidence="2">
    <location>
        <begin position="1"/>
        <end position="22"/>
    </location>
</feature>
<evidence type="ECO:0000256" key="1">
    <source>
        <dbReference type="ARBA" id="ARBA00022729"/>
    </source>
</evidence>
<comment type="caution">
    <text evidence="4">The sequence shown here is derived from an EMBL/GenBank/DDBJ whole genome shotgun (WGS) entry which is preliminary data.</text>
</comment>
<keyword evidence="1 2" id="KW-0732">Signal</keyword>
<evidence type="ECO:0000313" key="5">
    <source>
        <dbReference type="Proteomes" id="UP001597344"/>
    </source>
</evidence>
<keyword evidence="5" id="KW-1185">Reference proteome</keyword>
<reference evidence="5" key="1">
    <citation type="journal article" date="2019" name="Int. J. Syst. Evol. Microbiol.">
        <title>The Global Catalogue of Microorganisms (GCM) 10K type strain sequencing project: providing services to taxonomists for standard genome sequencing and annotation.</title>
        <authorList>
            <consortium name="The Broad Institute Genomics Platform"/>
            <consortium name="The Broad Institute Genome Sequencing Center for Infectious Disease"/>
            <person name="Wu L."/>
            <person name="Ma J."/>
        </authorList>
    </citation>
    <scope>NUCLEOTIDE SEQUENCE [LARGE SCALE GENOMIC DNA]</scope>
    <source>
        <strain evidence="5">DT92</strain>
    </source>
</reference>
<gene>
    <name evidence="4" type="ORF">ACFSJT_02940</name>
</gene>
<dbReference type="EMBL" id="JBHUHY010000002">
    <property type="protein sequence ID" value="MFD2185731.1"/>
    <property type="molecule type" value="Genomic_DNA"/>
</dbReference>
<dbReference type="NCBIfam" id="TIGR04183">
    <property type="entry name" value="Por_Secre_tail"/>
    <property type="match status" value="1"/>
</dbReference>
<proteinExistence type="predicted"/>
<evidence type="ECO:0000259" key="3">
    <source>
        <dbReference type="Pfam" id="PF18962"/>
    </source>
</evidence>
<dbReference type="InterPro" id="IPR025667">
    <property type="entry name" value="SprB_repeat"/>
</dbReference>
<sequence>MERYSKVLVSLIFILCSCALFAQETVINISNYQYNSTFKDRKCSERFRVTAHFTRGQAPRTFIDYRDGSTSAADQSYILQGTVSKLVVAVYAKDSRSRSGFGCLPFGEQEEVNETYEIPIDSNTCEINATGNSYSFEDEVSVDFSFDYQVTTKTGIDLRTAYNMSNENLGYEEFFTLSPKRGRFFRPRGNYQWQYRIGYTGQWINVPRPPSRRLRIRLIDFLDRSVIDQKVFFRIESCDDTDTDFTVVGRNVVEYGQLTKIDISNWYYDADFDDGRCKEDVILTAHFSDGTSKTFIKYKKGNFTIGSNRDTKYVLEGVVERIDVFMYGKDKVNLLLGKKCVSGDLGGRVKKTYPIEPNIDPCDSGFFNERQSDNNDFFGSYEVRQKLRFNWKITPLPKITRTLESDLIGYEDEFTLSASEGFNNSVYDWQYSFLEGTDALVWTDLPGASSPTRNIILADYPDHFDESVIGKEIVFRTLSCDDEGSQNVVSYIIRKSAPRIVNVATAPVSCYDGNDGSVTVTFDRPLIEGDVFGFVVSDPSAEEGEGVIRNMNNVYTFNERNEITIDSLKHSSPDFVINMIGDNSNDEPYFTGASYHQATFQVGNPTPVAFVGEPADSAVNVWCNGGQDGAITLDATGGVGGYEYLIKRSGEAYNEDDWVAFSSATSHRITNLLPDTYTIKLRDRNGCEAQIQTVIDGTIQLGAIIEKVVTITQPTTSLSLTTEILNEPTAFEFEDGRIIATINGGTAFNDNSYEFEWRDENNTIINTTSAVYNEGQGYLVTLHSIGEGEYTITARDANYDDATNKEGCTTISETITLAQPPKLEVNITIYPISCNAENEFSDNIDTNFDGVADQFQDGVLVATVSGGVPFDVENPDYSVAVPTNDKGDLTSYFYDWKIQLSDGSWEELSINDNHIDFLDTATNYSLNVRDKNGIVLGNYMSRIGADGSRVYELSEALDVVEYLPQPERLALTFRKTDVTCASGNDARVEVITTGGVAPYTYEWSNGDTSSTINNLIAGTYVVFVKDAKGCQIEANIRVEQSNDIEIEPLSVISPTCFEGDDGQISINVTGGVPPYSYLWNTGAISNQSQGLVAGTYSIAITDASGCIAFYEETLTDPDPVVVDLEEKRSLCGEQSLALDISIDDPNATYFWSSDTGFTSTNAAVTLTKTGRYTATITTGSGCVGAGEVIVEAFDRPIDSDFLITTQAYANEDVVLVNVSNPMGEAVDWTIPEGVQMISETREELILKFEEEGTYDINLRSYQGDCYQDFTKTILVQPAIETPQTTTSQKKFIEEFILYPNPSNGDFKTKISLGSASNINVKIINLISGATMHERAEEDNQEYVLDYTISMPTGIYLMLLETPNGSETRKLIVE</sequence>
<feature type="chain" id="PRO_5046480009" evidence="2">
    <location>
        <begin position="23"/>
        <end position="1373"/>
    </location>
</feature>
<dbReference type="PROSITE" id="PS51257">
    <property type="entry name" value="PROKAR_LIPOPROTEIN"/>
    <property type="match status" value="1"/>
</dbReference>
<feature type="domain" description="Secretion system C-terminal sorting" evidence="3">
    <location>
        <begin position="1297"/>
        <end position="1372"/>
    </location>
</feature>
<dbReference type="InterPro" id="IPR026444">
    <property type="entry name" value="Secre_tail"/>
</dbReference>
<name>A0ABW5ASM7_9FLAO</name>
<dbReference type="Proteomes" id="UP001597344">
    <property type="component" value="Unassembled WGS sequence"/>
</dbReference>
<organism evidence="4 5">
    <name type="scientific">Aquimarina celericrescens</name>
    <dbReference type="NCBI Taxonomy" id="1964542"/>
    <lineage>
        <taxon>Bacteria</taxon>
        <taxon>Pseudomonadati</taxon>
        <taxon>Bacteroidota</taxon>
        <taxon>Flavobacteriia</taxon>
        <taxon>Flavobacteriales</taxon>
        <taxon>Flavobacteriaceae</taxon>
        <taxon>Aquimarina</taxon>
    </lineage>
</organism>
<protein>
    <submittedName>
        <fullName evidence="4">T9SS type A sorting domain-containing protein</fullName>
    </submittedName>
</protein>
<dbReference type="Pfam" id="PF18962">
    <property type="entry name" value="Por_Secre_tail"/>
    <property type="match status" value="1"/>
</dbReference>
<evidence type="ECO:0000256" key="2">
    <source>
        <dbReference type="SAM" id="SignalP"/>
    </source>
</evidence>
<dbReference type="Pfam" id="PF13573">
    <property type="entry name" value="SprB"/>
    <property type="match status" value="3"/>
</dbReference>